<dbReference type="OrthoDB" id="9922675at2"/>
<dbReference type="STRING" id="322505.SAMN04487836_10713"/>
<accession>A0A1H6S905</accession>
<evidence type="ECO:0000313" key="2">
    <source>
        <dbReference type="Proteomes" id="UP000183028"/>
    </source>
</evidence>
<keyword evidence="2" id="KW-1185">Reference proteome</keyword>
<organism evidence="1 2">
    <name type="scientific">Sharpea azabuensis</name>
    <dbReference type="NCBI Taxonomy" id="322505"/>
    <lineage>
        <taxon>Bacteria</taxon>
        <taxon>Bacillati</taxon>
        <taxon>Bacillota</taxon>
        <taxon>Erysipelotrichia</taxon>
        <taxon>Erysipelotrichales</taxon>
        <taxon>Coprobacillaceae</taxon>
        <taxon>Sharpea</taxon>
    </lineage>
</organism>
<proteinExistence type="predicted"/>
<dbReference type="EMBL" id="FNYK01000014">
    <property type="protein sequence ID" value="SEI64411.1"/>
    <property type="molecule type" value="Genomic_DNA"/>
</dbReference>
<name>A0A1H6S905_9FIRM</name>
<evidence type="ECO:0000313" key="1">
    <source>
        <dbReference type="EMBL" id="SEI64411.1"/>
    </source>
</evidence>
<dbReference type="Proteomes" id="UP000183028">
    <property type="component" value="Unassembled WGS sequence"/>
</dbReference>
<sequence length="96" mass="11354">MSDRPFFEDEESVVALPFKDEMSFYICKFRTVRDFLDWAENEKDLSLPCMLFYAKDQMLDAYESNDLAMVAFADEDMLQDFIDKMEDNSAKVITIY</sequence>
<gene>
    <name evidence="1" type="ORF">SAMN04487834_101413</name>
</gene>
<dbReference type="RefSeq" id="WP_074731672.1">
    <property type="nucleotide sequence ID" value="NZ_CADAXY010000062.1"/>
</dbReference>
<protein>
    <submittedName>
        <fullName evidence="1">Uncharacterized protein</fullName>
    </submittedName>
</protein>
<reference evidence="2" key="1">
    <citation type="submission" date="2016-10" db="EMBL/GenBank/DDBJ databases">
        <authorList>
            <person name="Varghese N."/>
        </authorList>
    </citation>
    <scope>NUCLEOTIDE SEQUENCE [LARGE SCALE GENOMIC DNA]</scope>
    <source>
        <strain evidence="2">DSM 20406</strain>
    </source>
</reference>
<dbReference type="AlphaFoldDB" id="A0A1H6S905"/>